<dbReference type="Proteomes" id="UP000037511">
    <property type="component" value="Unassembled WGS sequence"/>
</dbReference>
<dbReference type="Pfam" id="PF07811">
    <property type="entry name" value="TadE"/>
    <property type="match status" value="1"/>
</dbReference>
<evidence type="ECO:0000313" key="3">
    <source>
        <dbReference type="EMBL" id="KNE22761.1"/>
    </source>
</evidence>
<keyword evidence="1" id="KW-0812">Transmembrane</keyword>
<organism evidence="3 4">
    <name type="scientific">Achromobacter spanius</name>
    <dbReference type="NCBI Taxonomy" id="217203"/>
    <lineage>
        <taxon>Bacteria</taxon>
        <taxon>Pseudomonadati</taxon>
        <taxon>Pseudomonadota</taxon>
        <taxon>Betaproteobacteria</taxon>
        <taxon>Burkholderiales</taxon>
        <taxon>Alcaligenaceae</taxon>
        <taxon>Achromobacter</taxon>
    </lineage>
</organism>
<evidence type="ECO:0000313" key="4">
    <source>
        <dbReference type="Proteomes" id="UP000037511"/>
    </source>
</evidence>
<evidence type="ECO:0000256" key="1">
    <source>
        <dbReference type="SAM" id="Phobius"/>
    </source>
</evidence>
<dbReference type="EMBL" id="LGVG01000078">
    <property type="protein sequence ID" value="KNE22761.1"/>
    <property type="molecule type" value="Genomic_DNA"/>
</dbReference>
<keyword evidence="1" id="KW-0472">Membrane</keyword>
<keyword evidence="1" id="KW-1133">Transmembrane helix</keyword>
<name>A0AAW3HUZ7_9BURK</name>
<gene>
    <name evidence="3" type="ORF">AFM18_28835</name>
</gene>
<reference evidence="3 4" key="1">
    <citation type="submission" date="2015-07" db="EMBL/GenBank/DDBJ databases">
        <title>Draft genome of Achromobacter spanius.</title>
        <authorList>
            <person name="Wang X."/>
        </authorList>
    </citation>
    <scope>NUCLEOTIDE SEQUENCE [LARGE SCALE GENOMIC DNA]</scope>
    <source>
        <strain evidence="3 4">CGMCC9173</strain>
    </source>
</reference>
<dbReference type="AlphaFoldDB" id="A0AAW3HUZ7"/>
<dbReference type="InterPro" id="IPR012495">
    <property type="entry name" value="TadE-like_dom"/>
</dbReference>
<protein>
    <submittedName>
        <fullName evidence="3">Pilus assembly protein</fullName>
    </submittedName>
</protein>
<proteinExistence type="predicted"/>
<sequence length="170" mass="17804">MSLPKPARRAPRHPRRFCAPLIRQRGIAALELSLTLTMLLIFICAVVGYGVLFWMQQQLAAAAGEGARAAVHAQITGSPNVQGDACTAAMSVFSSGSAVACATTSAPCTWTGSGGQVANCATVAMTYNTQSWPLLATLQSFIVLLPGTNKDWVPSRLSSKAIVQISQGTP</sequence>
<evidence type="ECO:0000259" key="2">
    <source>
        <dbReference type="Pfam" id="PF07811"/>
    </source>
</evidence>
<feature type="transmembrane region" description="Helical" evidence="1">
    <location>
        <begin position="32"/>
        <end position="55"/>
    </location>
</feature>
<feature type="domain" description="TadE-like" evidence="2">
    <location>
        <begin position="26"/>
        <end position="68"/>
    </location>
</feature>
<comment type="caution">
    <text evidence="3">The sequence shown here is derived from an EMBL/GenBank/DDBJ whole genome shotgun (WGS) entry which is preliminary data.</text>
</comment>
<dbReference type="RefSeq" id="WP_050450329.1">
    <property type="nucleotide sequence ID" value="NZ_CP034689.1"/>
</dbReference>
<accession>A0AAW3HUZ7</accession>